<reference evidence="2" key="1">
    <citation type="submission" date="2016-02" db="EMBL/GenBank/DDBJ databases">
        <title>RNAseq analyses of the midgut from blood- or serum-fed Ixodes ricinus ticks.</title>
        <authorList>
            <person name="Perner J."/>
            <person name="Provaznik J."/>
            <person name="Schrenkova J."/>
            <person name="Urbanova V."/>
            <person name="Ribeiro J.M."/>
            <person name="Kopacek P."/>
        </authorList>
    </citation>
    <scope>NUCLEOTIDE SEQUENCE</scope>
    <source>
        <tissue evidence="2">Gut</tissue>
    </source>
</reference>
<proteinExistence type="evidence at transcript level"/>
<dbReference type="AlphaFoldDB" id="A0A131YAX0"/>
<sequence>MKCAAGLLVFASLVFFVSADPKTLCDLQDAEFTALASCVRAALGDGDLAKKLGTIRANADCATDACLHRTLCEQGTQNTPVASQFTPEEKAEFRFCFKRRRRFLVHFV</sequence>
<evidence type="ECO:0000256" key="1">
    <source>
        <dbReference type="SAM" id="SignalP"/>
    </source>
</evidence>
<accession>A0A131YAX0</accession>
<evidence type="ECO:0000313" key="2">
    <source>
        <dbReference type="EMBL" id="JAP75688.1"/>
    </source>
</evidence>
<dbReference type="EMBL" id="GEFM01000108">
    <property type="protein sequence ID" value="JAP75688.1"/>
    <property type="molecule type" value="mRNA"/>
</dbReference>
<dbReference type="Gene3D" id="1.10.150.440">
    <property type="match status" value="1"/>
</dbReference>
<feature type="signal peptide" evidence="1">
    <location>
        <begin position="1"/>
        <end position="19"/>
    </location>
</feature>
<feature type="chain" id="PRO_5007284528" evidence="1">
    <location>
        <begin position="20"/>
        <end position="108"/>
    </location>
</feature>
<keyword evidence="1" id="KW-0732">Signal</keyword>
<name>A0A131YAX0_IXORI</name>
<organism evidence="2">
    <name type="scientific">Ixodes ricinus</name>
    <name type="common">Common tick</name>
    <name type="synonym">Acarus ricinus</name>
    <dbReference type="NCBI Taxonomy" id="34613"/>
    <lineage>
        <taxon>Eukaryota</taxon>
        <taxon>Metazoa</taxon>
        <taxon>Ecdysozoa</taxon>
        <taxon>Arthropoda</taxon>
        <taxon>Chelicerata</taxon>
        <taxon>Arachnida</taxon>
        <taxon>Acari</taxon>
        <taxon>Parasitiformes</taxon>
        <taxon>Ixodida</taxon>
        <taxon>Ixodoidea</taxon>
        <taxon>Ixodidae</taxon>
        <taxon>Ixodinae</taxon>
        <taxon>Ixodes</taxon>
    </lineage>
</organism>
<protein>
    <submittedName>
        <fullName evidence="2">Putative secreted protein</fullName>
    </submittedName>
</protein>